<organism evidence="2 5">
    <name type="scientific">Rhizophagus irregularis</name>
    <dbReference type="NCBI Taxonomy" id="588596"/>
    <lineage>
        <taxon>Eukaryota</taxon>
        <taxon>Fungi</taxon>
        <taxon>Fungi incertae sedis</taxon>
        <taxon>Mucoromycota</taxon>
        <taxon>Glomeromycotina</taxon>
        <taxon>Glomeromycetes</taxon>
        <taxon>Glomerales</taxon>
        <taxon>Glomeraceae</taxon>
        <taxon>Rhizophagus</taxon>
    </lineage>
</organism>
<dbReference type="AlphaFoldDB" id="A0A2N0P6B8"/>
<evidence type="ECO:0000313" key="4">
    <source>
        <dbReference type="Proteomes" id="UP000232688"/>
    </source>
</evidence>
<protein>
    <submittedName>
        <fullName evidence="2">Uncharacterized protein</fullName>
    </submittedName>
</protein>
<feature type="compositionally biased region" description="Low complexity" evidence="1">
    <location>
        <begin position="199"/>
        <end position="217"/>
    </location>
</feature>
<dbReference type="VEuPathDB" id="FungiDB:FUN_003229"/>
<reference evidence="3 4" key="3">
    <citation type="submission" date="2017-10" db="EMBL/GenBank/DDBJ databases">
        <title>Extensive intraspecific genome diversity in a model arbuscular mycorrhizal fungus.</title>
        <authorList>
            <person name="Chen E.C.H."/>
            <person name="Morin E."/>
            <person name="Baudet D."/>
            <person name="Noel J."/>
            <person name="Ndikumana S."/>
            <person name="Charron P."/>
            <person name="St-Onge C."/>
            <person name="Giorgi J."/>
            <person name="Grigoriev I.V."/>
            <person name="Roux C."/>
            <person name="Martin F.M."/>
            <person name="Corradi N."/>
        </authorList>
    </citation>
    <scope>NUCLEOTIDE SEQUENCE [LARGE SCALE GENOMIC DNA]</scope>
    <source>
        <strain evidence="3 4">A1</strain>
    </source>
</reference>
<feature type="compositionally biased region" description="Low complexity" evidence="1">
    <location>
        <begin position="265"/>
        <end position="286"/>
    </location>
</feature>
<evidence type="ECO:0000313" key="2">
    <source>
        <dbReference type="EMBL" id="PKC02362.1"/>
    </source>
</evidence>
<dbReference type="VEuPathDB" id="FungiDB:RhiirFUN_023426"/>
<accession>A0A2N0P6B8</accession>
<dbReference type="VEuPathDB" id="FungiDB:RhiirA1_498592"/>
<reference evidence="2 5" key="1">
    <citation type="submission" date="2016-04" db="EMBL/GenBank/DDBJ databases">
        <title>Genome analyses suggest a sexual origin of heterokaryosis in a supposedly ancient asexual fungus.</title>
        <authorList>
            <person name="Ropars J."/>
            <person name="Sedzielewska K."/>
            <person name="Noel J."/>
            <person name="Charron P."/>
            <person name="Farinelli L."/>
            <person name="Marton T."/>
            <person name="Kruger M."/>
            <person name="Pelin A."/>
            <person name="Brachmann A."/>
            <person name="Corradi N."/>
        </authorList>
    </citation>
    <scope>NUCLEOTIDE SEQUENCE [LARGE SCALE GENOMIC DNA]</scope>
    <source>
        <strain evidence="2 5">A5</strain>
    </source>
</reference>
<dbReference type="EMBL" id="LLXH01001891">
    <property type="protein sequence ID" value="PKC57216.1"/>
    <property type="molecule type" value="Genomic_DNA"/>
</dbReference>
<dbReference type="Proteomes" id="UP000232722">
    <property type="component" value="Unassembled WGS sequence"/>
</dbReference>
<sequence>MPAKLSLLCLINSVSEKDSSNYIIREAIAIIRKEDNTSMDLKLTSFIPKSSSAPRWIPLFEPDNILRLTGKFILEEEPPHGILQITANAGDLIEISKDNLPTSSVSVFITGFVVDQVQNDDNIFRSIKIITSEFAGNNTNKFYIKCRYLKTDERIEKKATKMRKNSSVMITGELTLVNSEFKIEIQDLNFLSTTIGNIESSSTTSSSASSLYSWPTTPSSRMSAQKIANTLTPQNSIPDNQPLNIVTNNELINDENSSHDDDNDTSPSTQTPPNTRTPSSTRSNTQKTPRGRKRTKK</sequence>
<gene>
    <name evidence="3" type="ORF">RhiirA1_498592</name>
    <name evidence="2" type="ORF">RhiirA5_454185</name>
</gene>
<evidence type="ECO:0000256" key="1">
    <source>
        <dbReference type="SAM" id="MobiDB-lite"/>
    </source>
</evidence>
<dbReference type="Proteomes" id="UP000232688">
    <property type="component" value="Unassembled WGS sequence"/>
</dbReference>
<evidence type="ECO:0000313" key="5">
    <source>
        <dbReference type="Proteomes" id="UP000232722"/>
    </source>
</evidence>
<comment type="caution">
    <text evidence="2">The sequence shown here is derived from an EMBL/GenBank/DDBJ whole genome shotgun (WGS) entry which is preliminary data.</text>
</comment>
<reference evidence="2 5" key="2">
    <citation type="submission" date="2017-09" db="EMBL/GenBank/DDBJ databases">
        <title>Extensive intraspecific genome diversity in a model arbuscular mycorrhizal fungus.</title>
        <authorList>
            <person name="Chen E.C."/>
            <person name="Morin E."/>
            <person name="Beaudet D."/>
            <person name="Noel J."/>
            <person name="Ndikumana S."/>
            <person name="Charron P."/>
            <person name="St-Onge C."/>
            <person name="Giorgi J."/>
            <person name="Grigoriev I.V."/>
            <person name="Roux C."/>
            <person name="Martin F.M."/>
            <person name="Corradi N."/>
        </authorList>
    </citation>
    <scope>NUCLEOTIDE SEQUENCE [LARGE SCALE GENOMIC DNA]</scope>
    <source>
        <strain evidence="2 5">A5</strain>
    </source>
</reference>
<dbReference type="EMBL" id="LLXJ01001399">
    <property type="protein sequence ID" value="PKC02362.1"/>
    <property type="molecule type" value="Genomic_DNA"/>
</dbReference>
<feature type="region of interest" description="Disordered" evidence="1">
    <location>
        <begin position="199"/>
        <end position="219"/>
    </location>
</feature>
<proteinExistence type="predicted"/>
<evidence type="ECO:0000313" key="3">
    <source>
        <dbReference type="EMBL" id="PKC57216.1"/>
    </source>
</evidence>
<reference evidence="3 4" key="4">
    <citation type="submission" date="2017-10" db="EMBL/GenBank/DDBJ databases">
        <title>Genome analyses suggest a sexual origin of heterokaryosis in a supposedly ancient asexual fungus.</title>
        <authorList>
            <person name="Corradi N."/>
            <person name="Sedzielewska K."/>
            <person name="Noel J."/>
            <person name="Charron P."/>
            <person name="Farinelli L."/>
            <person name="Marton T."/>
            <person name="Kruger M."/>
            <person name="Pelin A."/>
            <person name="Brachmann A."/>
            <person name="Corradi N."/>
        </authorList>
    </citation>
    <scope>NUCLEOTIDE SEQUENCE [LARGE SCALE GENOMIC DNA]</scope>
    <source>
        <strain evidence="3 4">A1</strain>
    </source>
</reference>
<name>A0A2N0P6B8_9GLOM</name>
<feature type="region of interest" description="Disordered" evidence="1">
    <location>
        <begin position="253"/>
        <end position="297"/>
    </location>
</feature>